<evidence type="ECO:0000313" key="17">
    <source>
        <dbReference type="EMBL" id="MCI0183641.1"/>
    </source>
</evidence>
<dbReference type="InterPro" id="IPR013785">
    <property type="entry name" value="Aldolase_TIM"/>
</dbReference>
<evidence type="ECO:0000256" key="5">
    <source>
        <dbReference type="ARBA" id="ARBA00022490"/>
    </source>
</evidence>
<dbReference type="HAMAP" id="MF_00418">
    <property type="entry name" value="DapA"/>
    <property type="match status" value="1"/>
</dbReference>
<dbReference type="PRINTS" id="PR00146">
    <property type="entry name" value="DHPICSNTHASE"/>
</dbReference>
<dbReference type="Gene3D" id="3.20.20.70">
    <property type="entry name" value="Aldolase class I"/>
    <property type="match status" value="1"/>
</dbReference>
<evidence type="ECO:0000256" key="12">
    <source>
        <dbReference type="HAMAP-Rule" id="MF_00418"/>
    </source>
</evidence>
<dbReference type="PANTHER" id="PTHR12128">
    <property type="entry name" value="DIHYDRODIPICOLINATE SYNTHASE"/>
    <property type="match status" value="1"/>
</dbReference>
<feature type="site" description="L-lysine inhibitor binding" evidence="16">
    <location>
        <position position="80"/>
    </location>
</feature>
<dbReference type="GO" id="GO:0009089">
    <property type="term" value="P:lysine biosynthetic process via diaminopimelate"/>
    <property type="evidence" value="ECO:0007669"/>
    <property type="project" value="UniProtKB-UniRule"/>
</dbReference>
<dbReference type="CDD" id="cd00950">
    <property type="entry name" value="DHDPS"/>
    <property type="match status" value="1"/>
</dbReference>
<comment type="subunit">
    <text evidence="12">Homotetramer; dimer of dimers.</text>
</comment>
<evidence type="ECO:0000256" key="9">
    <source>
        <dbReference type="ARBA" id="ARBA00023239"/>
    </source>
</evidence>
<feature type="site" description="L-lysine inhibitor binding" evidence="16">
    <location>
        <position position="84"/>
    </location>
</feature>
<keyword evidence="8 12" id="KW-0457">Lysine biosynthesis</keyword>
<dbReference type="InterPro" id="IPR020624">
    <property type="entry name" value="Schiff_base-form_aldolases_CS"/>
</dbReference>
<dbReference type="PIRSF" id="PIRSF001365">
    <property type="entry name" value="DHDPS"/>
    <property type="match status" value="1"/>
</dbReference>
<comment type="subcellular location">
    <subcellularLocation>
        <location evidence="12">Cytoplasm</location>
    </subcellularLocation>
</comment>
<evidence type="ECO:0000256" key="7">
    <source>
        <dbReference type="ARBA" id="ARBA00022915"/>
    </source>
</evidence>
<reference evidence="17" key="1">
    <citation type="submission" date="2022-03" db="EMBL/GenBank/DDBJ databases">
        <title>Draft Genome Sequence of Firmicute Strain S0AB, a Heterotrophic Iron/Sulfur-Oxidizing Extreme Acidophile.</title>
        <authorList>
            <person name="Vergara E."/>
            <person name="Pakostova E."/>
            <person name="Johnson D.B."/>
            <person name="Holmes D.S."/>
        </authorList>
    </citation>
    <scope>NUCLEOTIDE SEQUENCE</scope>
    <source>
        <strain evidence="17">S0AB</strain>
    </source>
</reference>
<dbReference type="EC" id="4.3.3.7" evidence="4 12"/>
<comment type="pathway">
    <text evidence="2 12">Amino-acid biosynthesis; L-lysine biosynthesis via DAP pathway; (S)-tetrahydrodipicolinate from L-aspartate: step 3/4.</text>
</comment>
<dbReference type="PROSITE" id="PS00666">
    <property type="entry name" value="DHDPS_2"/>
    <property type="match status" value="1"/>
</dbReference>
<evidence type="ECO:0000256" key="2">
    <source>
        <dbReference type="ARBA" id="ARBA00005120"/>
    </source>
</evidence>
<keyword evidence="9 12" id="KW-0456">Lyase</keyword>
<dbReference type="AlphaFoldDB" id="A0A9X2AF31"/>
<dbReference type="GO" id="GO:0008840">
    <property type="term" value="F:4-hydroxy-tetrahydrodipicolinate synthase activity"/>
    <property type="evidence" value="ECO:0007669"/>
    <property type="project" value="UniProtKB-UniRule"/>
</dbReference>
<gene>
    <name evidence="12 17" type="primary">dapA</name>
    <name evidence="17" type="ORF">MM817_01924</name>
</gene>
<comment type="caution">
    <text evidence="17">The sequence shown here is derived from an EMBL/GenBank/DDBJ whole genome shotgun (WGS) entry which is preliminary data.</text>
</comment>
<comment type="caution">
    <text evidence="12">Was originally thought to be a dihydrodipicolinate synthase (DHDPS), catalyzing the condensation of (S)-aspartate-beta-semialdehyde [(S)-ASA] and pyruvate to dihydrodipicolinate (DHDP). However, it was shown in E.coli that the product of the enzymatic reaction is not dihydrodipicolinate but in fact (4S)-4-hydroxy-2,3,4,5-tetrahydro-(2S)-dipicolinic acid (HTPA), and that the consecutive dehydration reaction leading to DHDP is not spontaneous but catalyzed by DapB.</text>
</comment>
<keyword evidence="7 12" id="KW-0220">Diaminopimelate biosynthesis</keyword>
<evidence type="ECO:0000256" key="14">
    <source>
        <dbReference type="PIRSR" id="PIRSR001365-1"/>
    </source>
</evidence>
<evidence type="ECO:0000256" key="16">
    <source>
        <dbReference type="PIRSR" id="PIRSR001365-3"/>
    </source>
</evidence>
<dbReference type="RefSeq" id="WP_336605163.1">
    <property type="nucleotide sequence ID" value="NZ_JALBUF010000005.1"/>
</dbReference>
<feature type="site" description="L-lysine inhibitor binding" evidence="16">
    <location>
        <position position="106"/>
    </location>
</feature>
<evidence type="ECO:0000256" key="10">
    <source>
        <dbReference type="ARBA" id="ARBA00023270"/>
    </source>
</evidence>
<feature type="site" description="L-lysine inhibitor binding; via carbonyl oxygen" evidence="16">
    <location>
        <position position="49"/>
    </location>
</feature>
<comment type="function">
    <text evidence="1 12">Catalyzes the condensation of (S)-aspartate-beta-semialdehyde [(S)-ASA] and pyruvate to 4-hydroxy-tetrahydrodipicolinate (HTPA).</text>
</comment>
<proteinExistence type="inferred from homology"/>
<organism evidence="17 18">
    <name type="scientific">Sulfoacidibacillus ferrooxidans</name>
    <dbReference type="NCBI Taxonomy" id="2005001"/>
    <lineage>
        <taxon>Bacteria</taxon>
        <taxon>Bacillati</taxon>
        <taxon>Bacillota</taxon>
        <taxon>Bacilli</taxon>
        <taxon>Bacillales</taxon>
        <taxon>Alicyclobacillaceae</taxon>
        <taxon>Sulfoacidibacillus</taxon>
    </lineage>
</organism>
<accession>A0A9X2AF31</accession>
<evidence type="ECO:0000256" key="4">
    <source>
        <dbReference type="ARBA" id="ARBA00012086"/>
    </source>
</evidence>
<evidence type="ECO:0000256" key="11">
    <source>
        <dbReference type="ARBA" id="ARBA00047836"/>
    </source>
</evidence>
<dbReference type="InterPro" id="IPR002220">
    <property type="entry name" value="DapA-like"/>
</dbReference>
<comment type="similarity">
    <text evidence="3 12 13">Belongs to the DapA family.</text>
</comment>
<keyword evidence="6 12" id="KW-0028">Amino-acid biosynthesis</keyword>
<dbReference type="InterPro" id="IPR005263">
    <property type="entry name" value="DapA"/>
</dbReference>
<dbReference type="PROSITE" id="PS00665">
    <property type="entry name" value="DHDPS_1"/>
    <property type="match status" value="1"/>
</dbReference>
<evidence type="ECO:0000256" key="3">
    <source>
        <dbReference type="ARBA" id="ARBA00007592"/>
    </source>
</evidence>
<dbReference type="GO" id="GO:0005829">
    <property type="term" value="C:cytosol"/>
    <property type="evidence" value="ECO:0007669"/>
    <property type="project" value="TreeGrafter"/>
</dbReference>
<evidence type="ECO:0000256" key="1">
    <source>
        <dbReference type="ARBA" id="ARBA00003294"/>
    </source>
</evidence>
<evidence type="ECO:0000256" key="6">
    <source>
        <dbReference type="ARBA" id="ARBA00022605"/>
    </source>
</evidence>
<feature type="binding site" evidence="12 15">
    <location>
        <position position="203"/>
    </location>
    <ligand>
        <name>pyruvate</name>
        <dbReference type="ChEBI" id="CHEBI:15361"/>
    </ligand>
</feature>
<keyword evidence="10 12" id="KW-0704">Schiff base</keyword>
<feature type="active site" description="Schiff-base intermediate with substrate" evidence="12 14">
    <location>
        <position position="161"/>
    </location>
</feature>
<dbReference type="Proteomes" id="UP001139263">
    <property type="component" value="Unassembled WGS sequence"/>
</dbReference>
<name>A0A9X2AF31_9BACL</name>
<dbReference type="NCBIfam" id="TIGR00674">
    <property type="entry name" value="dapA"/>
    <property type="match status" value="1"/>
</dbReference>
<evidence type="ECO:0000313" key="18">
    <source>
        <dbReference type="Proteomes" id="UP001139263"/>
    </source>
</evidence>
<dbReference type="InterPro" id="IPR020625">
    <property type="entry name" value="Schiff_base-form_aldolases_AS"/>
</dbReference>
<keyword evidence="5 12" id="KW-0963">Cytoplasm</keyword>
<dbReference type="EMBL" id="JALBUF010000005">
    <property type="protein sequence ID" value="MCI0183641.1"/>
    <property type="molecule type" value="Genomic_DNA"/>
</dbReference>
<dbReference type="PANTHER" id="PTHR12128:SF66">
    <property type="entry name" value="4-HYDROXY-2-OXOGLUTARATE ALDOLASE, MITOCHONDRIAL"/>
    <property type="match status" value="1"/>
</dbReference>
<evidence type="ECO:0000256" key="15">
    <source>
        <dbReference type="PIRSR" id="PIRSR001365-2"/>
    </source>
</evidence>
<feature type="binding site" evidence="12 15">
    <location>
        <position position="45"/>
    </location>
    <ligand>
        <name>pyruvate</name>
        <dbReference type="ChEBI" id="CHEBI:15361"/>
    </ligand>
</feature>
<dbReference type="Pfam" id="PF00701">
    <property type="entry name" value="DHDPS"/>
    <property type="match status" value="1"/>
</dbReference>
<evidence type="ECO:0000256" key="8">
    <source>
        <dbReference type="ARBA" id="ARBA00023154"/>
    </source>
</evidence>
<dbReference type="SMART" id="SM01130">
    <property type="entry name" value="DHDPS"/>
    <property type="match status" value="1"/>
</dbReference>
<dbReference type="GO" id="GO:0019877">
    <property type="term" value="P:diaminopimelate biosynthetic process"/>
    <property type="evidence" value="ECO:0007669"/>
    <property type="project" value="UniProtKB-UniRule"/>
</dbReference>
<sequence length="295" mass="32334">MFGQLVTAMVTPFNESLELDVKRLPKLIEHLISTGTTALVVSGTTGESATLSHREKLQLFEETVRIVAGRIPVIAGTGGNNTAEAIAFTKEVEKLQVDAFLLVAPYYNKPSQEGLYQHFTSIAHETDKPVIVYNIPGRTSVNIVPETIIRLAAIDNIVAVKESSGDFTQISRIIGETPDDFYVYSGDDKFTLPILALGGYGVVSVAAHVAGQSMHDMLRAFFDRDLLTARHIHHRLMPLFEGLFKTSNPVLVKAALEMIDIRVGSVRLPLVPASAEEMRELRRTLGSLVDLSTVH</sequence>
<comment type="catalytic activity">
    <reaction evidence="11 12">
        <text>L-aspartate 4-semialdehyde + pyruvate = (2S,4S)-4-hydroxy-2,3,4,5-tetrahydrodipicolinate + H2O + H(+)</text>
        <dbReference type="Rhea" id="RHEA:34171"/>
        <dbReference type="ChEBI" id="CHEBI:15361"/>
        <dbReference type="ChEBI" id="CHEBI:15377"/>
        <dbReference type="ChEBI" id="CHEBI:15378"/>
        <dbReference type="ChEBI" id="CHEBI:67139"/>
        <dbReference type="ChEBI" id="CHEBI:537519"/>
        <dbReference type="EC" id="4.3.3.7"/>
    </reaction>
</comment>
<feature type="active site" description="Proton donor/acceptor" evidence="12 14">
    <location>
        <position position="133"/>
    </location>
</feature>
<protein>
    <recommendedName>
        <fullName evidence="4 12">4-hydroxy-tetrahydrodipicolinate synthase</fullName>
        <shortName evidence="12">HTPA synthase</shortName>
        <ecNumber evidence="4 12">4.3.3.7</ecNumber>
    </recommendedName>
</protein>
<dbReference type="SUPFAM" id="SSF51569">
    <property type="entry name" value="Aldolase"/>
    <property type="match status" value="1"/>
</dbReference>
<feature type="site" description="Part of a proton relay during catalysis" evidence="12 16">
    <location>
        <position position="107"/>
    </location>
</feature>
<feature type="site" description="Part of a proton relay during catalysis" evidence="12 16">
    <location>
        <position position="44"/>
    </location>
</feature>
<evidence type="ECO:0000256" key="13">
    <source>
        <dbReference type="PIRNR" id="PIRNR001365"/>
    </source>
</evidence>
<keyword evidence="18" id="KW-1185">Reference proteome</keyword>